<evidence type="ECO:0000256" key="2">
    <source>
        <dbReference type="ARBA" id="ARBA00022679"/>
    </source>
</evidence>
<dbReference type="NCBIfam" id="TIGR02034">
    <property type="entry name" value="CysN"/>
    <property type="match status" value="1"/>
</dbReference>
<dbReference type="InterPro" id="IPR027417">
    <property type="entry name" value="P-loop_NTPase"/>
</dbReference>
<name>A0A6G1TX64_9BACT</name>
<dbReference type="Gene3D" id="2.40.30.10">
    <property type="entry name" value="Translation factors"/>
    <property type="match status" value="2"/>
</dbReference>
<dbReference type="InterPro" id="IPR009001">
    <property type="entry name" value="Transl_elong_EF1A/Init_IF2_C"/>
</dbReference>
<dbReference type="PROSITE" id="PS51722">
    <property type="entry name" value="G_TR_2"/>
    <property type="match status" value="1"/>
</dbReference>
<dbReference type="InterPro" id="IPR054696">
    <property type="entry name" value="GTP-eEF1A_C"/>
</dbReference>
<dbReference type="InterPro" id="IPR044138">
    <property type="entry name" value="CysN_II"/>
</dbReference>
<comment type="caution">
    <text evidence="8">The sequence shown here is derived from an EMBL/GenBank/DDBJ whole genome shotgun (WGS) entry which is preliminary data.</text>
</comment>
<sequence length="366" mass="41063">MAQVGKSQYLCTQKSEQGITIDVAYRYFATPKRKFIIADTPGHIQYTRNMVTGASTADLSIILIDARHGVLEQTVRHSYISSLLGIPHILVAINKMDLVDFSKDVYDKIVADYKKMSEALDIKNVVFIPISAKDGDNVVNKSDKTPWYDGPTLLNYLETVPVGHKTVSDFFRFPVQYVIRPISSQFPDYRGYAGRVSGGIIRPGDKIRVLPSGTESTVKSIDFVEEHLEEAYAPMSVTLTLNDDIDISRGDTLVKADEKQPSIEQDITLDVCWFNERPAAVRNKYVIRQATFETQGLIRSINYRRNINTLEKEEGVSELKMNDIAEITIHTANPLVFDKYTENKVTGSLIFIDPDTNETVGAGLIK</sequence>
<dbReference type="InterPro" id="IPR000795">
    <property type="entry name" value="T_Tr_GTP-bd_dom"/>
</dbReference>
<dbReference type="SUPFAM" id="SSF52540">
    <property type="entry name" value="P-loop containing nucleoside triphosphate hydrolases"/>
    <property type="match status" value="1"/>
</dbReference>
<dbReference type="PANTHER" id="PTHR23115">
    <property type="entry name" value="TRANSLATION FACTOR"/>
    <property type="match status" value="1"/>
</dbReference>
<dbReference type="EC" id="2.7.7.4" evidence="1"/>
<dbReference type="SUPFAM" id="SSF50447">
    <property type="entry name" value="Translation proteins"/>
    <property type="match status" value="1"/>
</dbReference>
<keyword evidence="3 8" id="KW-0548">Nucleotidyltransferase</keyword>
<evidence type="ECO:0000259" key="7">
    <source>
        <dbReference type="PROSITE" id="PS51722"/>
    </source>
</evidence>
<dbReference type="InterPro" id="IPR044139">
    <property type="entry name" value="CysN_NoDQ_III"/>
</dbReference>
<proteinExistence type="predicted"/>
<dbReference type="InterPro" id="IPR050100">
    <property type="entry name" value="TRAFAC_GTPase_members"/>
</dbReference>
<dbReference type="EMBL" id="VZCB01000006">
    <property type="protein sequence ID" value="MQN79509.1"/>
    <property type="molecule type" value="Genomic_DNA"/>
</dbReference>
<dbReference type="AlphaFoldDB" id="A0A6G1TX64"/>
<evidence type="ECO:0000256" key="5">
    <source>
        <dbReference type="ARBA" id="ARBA00022840"/>
    </source>
</evidence>
<dbReference type="Gene3D" id="3.40.50.300">
    <property type="entry name" value="P-loop containing nucleotide triphosphate hydrolases"/>
    <property type="match status" value="1"/>
</dbReference>
<reference evidence="8 9" key="1">
    <citation type="submission" date="2019-09" db="EMBL/GenBank/DDBJ databases">
        <title>Distinct polysaccharide growth profiles of human intestinal Prevotella copri isolates.</title>
        <authorList>
            <person name="Fehlner-Peach H."/>
            <person name="Magnabosco C."/>
            <person name="Raghavan V."/>
            <person name="Scher J.U."/>
            <person name="Tett A."/>
            <person name="Cox L.M."/>
            <person name="Gottsegen C."/>
            <person name="Watters A."/>
            <person name="Wiltshire- Gordon J.D."/>
            <person name="Segata N."/>
            <person name="Bonneau R."/>
            <person name="Littman D.R."/>
        </authorList>
    </citation>
    <scope>NUCLEOTIDE SEQUENCE [LARGE SCALE GENOMIC DNA]</scope>
    <source>
        <strain evidence="9">iA622</strain>
    </source>
</reference>
<keyword evidence="5" id="KW-0067">ATP-binding</keyword>
<feature type="domain" description="Tr-type G" evidence="7">
    <location>
        <begin position="1"/>
        <end position="168"/>
    </location>
</feature>
<keyword evidence="6" id="KW-0342">GTP-binding</keyword>
<dbReference type="SUPFAM" id="SSF50465">
    <property type="entry name" value="EF-Tu/eEF-1alpha/eIF2-gamma C-terminal domain"/>
    <property type="match status" value="1"/>
</dbReference>
<dbReference type="Pfam" id="PF22594">
    <property type="entry name" value="GTP-eEF1A_C"/>
    <property type="match status" value="1"/>
</dbReference>
<dbReference type="InterPro" id="IPR009000">
    <property type="entry name" value="Transl_B-barrel_sf"/>
</dbReference>
<evidence type="ECO:0000313" key="9">
    <source>
        <dbReference type="Proteomes" id="UP000480425"/>
    </source>
</evidence>
<dbReference type="GO" id="GO:0005525">
    <property type="term" value="F:GTP binding"/>
    <property type="evidence" value="ECO:0007669"/>
    <property type="project" value="UniProtKB-KW"/>
</dbReference>
<protein>
    <recommendedName>
        <fullName evidence="1">sulfate adenylyltransferase</fullName>
        <ecNumber evidence="1">2.7.7.4</ecNumber>
    </recommendedName>
</protein>
<dbReference type="Pfam" id="PF00009">
    <property type="entry name" value="GTP_EFTU"/>
    <property type="match status" value="1"/>
</dbReference>
<evidence type="ECO:0000256" key="4">
    <source>
        <dbReference type="ARBA" id="ARBA00022741"/>
    </source>
</evidence>
<accession>A0A6G1TX64</accession>
<dbReference type="CDD" id="cd03695">
    <property type="entry name" value="CysN_NodQ_II"/>
    <property type="match status" value="1"/>
</dbReference>
<evidence type="ECO:0000256" key="3">
    <source>
        <dbReference type="ARBA" id="ARBA00022695"/>
    </source>
</evidence>
<gene>
    <name evidence="8" type="ORF">F7D73_00725</name>
</gene>
<evidence type="ECO:0000313" key="8">
    <source>
        <dbReference type="EMBL" id="MQN79509.1"/>
    </source>
</evidence>
<evidence type="ECO:0000256" key="1">
    <source>
        <dbReference type="ARBA" id="ARBA00012391"/>
    </source>
</evidence>
<dbReference type="GO" id="GO:0005524">
    <property type="term" value="F:ATP binding"/>
    <property type="evidence" value="ECO:0007669"/>
    <property type="project" value="UniProtKB-KW"/>
</dbReference>
<dbReference type="CDD" id="cd04095">
    <property type="entry name" value="CysN_NoDQ_III"/>
    <property type="match status" value="1"/>
</dbReference>
<dbReference type="InterPro" id="IPR011779">
    <property type="entry name" value="SO4_adenylTrfase_lsu"/>
</dbReference>
<dbReference type="GO" id="GO:0003924">
    <property type="term" value="F:GTPase activity"/>
    <property type="evidence" value="ECO:0007669"/>
    <property type="project" value="InterPro"/>
</dbReference>
<evidence type="ECO:0000256" key="6">
    <source>
        <dbReference type="ARBA" id="ARBA00023134"/>
    </source>
</evidence>
<keyword evidence="4" id="KW-0547">Nucleotide-binding</keyword>
<dbReference type="PRINTS" id="PR00315">
    <property type="entry name" value="ELONGATNFCT"/>
</dbReference>
<dbReference type="Proteomes" id="UP000480425">
    <property type="component" value="Unassembled WGS sequence"/>
</dbReference>
<dbReference type="GO" id="GO:0006790">
    <property type="term" value="P:sulfur compound metabolic process"/>
    <property type="evidence" value="ECO:0007669"/>
    <property type="project" value="InterPro"/>
</dbReference>
<dbReference type="GO" id="GO:0004781">
    <property type="term" value="F:sulfate adenylyltransferase (ATP) activity"/>
    <property type="evidence" value="ECO:0007669"/>
    <property type="project" value="UniProtKB-EC"/>
</dbReference>
<keyword evidence="2 8" id="KW-0808">Transferase</keyword>
<organism evidence="8 9">
    <name type="scientific">Segatella copri</name>
    <dbReference type="NCBI Taxonomy" id="165179"/>
    <lineage>
        <taxon>Bacteria</taxon>
        <taxon>Pseudomonadati</taxon>
        <taxon>Bacteroidota</taxon>
        <taxon>Bacteroidia</taxon>
        <taxon>Bacteroidales</taxon>
        <taxon>Prevotellaceae</taxon>
        <taxon>Segatella</taxon>
    </lineage>
</organism>